<keyword evidence="2" id="KW-1185">Reference proteome</keyword>
<name>Q4WUV1_ASPFU</name>
<dbReference type="InParanoid" id="Q4WUV1"/>
<organism evidence="1 2">
    <name type="scientific">Aspergillus fumigatus (strain ATCC MYA-4609 / CBS 101355 / FGSC A1100 / Af293)</name>
    <name type="common">Neosartorya fumigata</name>
    <dbReference type="NCBI Taxonomy" id="330879"/>
    <lineage>
        <taxon>Eukaryota</taxon>
        <taxon>Fungi</taxon>
        <taxon>Dikarya</taxon>
        <taxon>Ascomycota</taxon>
        <taxon>Pezizomycotina</taxon>
        <taxon>Eurotiomycetes</taxon>
        <taxon>Eurotiomycetidae</taxon>
        <taxon>Eurotiales</taxon>
        <taxon>Aspergillaceae</taxon>
        <taxon>Aspergillus</taxon>
        <taxon>Aspergillus subgen. Fumigati</taxon>
    </lineage>
</organism>
<sequence length="110" mass="12513">MRGKNTGKQRRSIKKQQTVAELKHLFDAPGRGSVMPRQVLWGDLCLTAFPHELNSESTAPMHRYILLSIIRIPLPLTLESQRSLTLVKRCFRRSSVLSSTLYSRLGSTTF</sequence>
<comment type="caution">
    <text evidence="1">The sequence shown here is derived from an EMBL/GenBank/DDBJ whole genome shotgun (WGS) entry which is preliminary data.</text>
</comment>
<gene>
    <name evidence="1" type="ORF">AFUA_5G09770</name>
</gene>
<dbReference type="Proteomes" id="UP000002530">
    <property type="component" value="Unassembled WGS sequence"/>
</dbReference>
<dbReference type="KEGG" id="afm:AFUA_5G09770"/>
<evidence type="ECO:0000313" key="2">
    <source>
        <dbReference type="Proteomes" id="UP000002530"/>
    </source>
</evidence>
<dbReference type="OrthoDB" id="4158087at2759"/>
<dbReference type="VEuPathDB" id="FungiDB:Afu5g09770"/>
<dbReference type="HOGENOM" id="CLU_2170514_0_0_1"/>
<dbReference type="GeneID" id="3511065"/>
<evidence type="ECO:0000313" key="1">
    <source>
        <dbReference type="EMBL" id="EAL91625.1"/>
    </source>
</evidence>
<proteinExistence type="predicted"/>
<dbReference type="EMBL" id="AAHF01000003">
    <property type="protein sequence ID" value="EAL91625.1"/>
    <property type="molecule type" value="Genomic_DNA"/>
</dbReference>
<dbReference type="AlphaFoldDB" id="Q4WUV1"/>
<accession>Q4WUV1</accession>
<reference evidence="1 2" key="1">
    <citation type="journal article" date="2005" name="Nature">
        <title>Genomic sequence of the pathogenic and allergenic filamentous fungus Aspergillus fumigatus.</title>
        <authorList>
            <person name="Nierman W.C."/>
            <person name="Pain A."/>
            <person name="Anderson M.J."/>
            <person name="Wortman J.R."/>
            <person name="Kim H.S."/>
            <person name="Arroyo J."/>
            <person name="Berriman M."/>
            <person name="Abe K."/>
            <person name="Archer D.B."/>
            <person name="Bermejo C."/>
            <person name="Bennett J."/>
            <person name="Bowyer P."/>
            <person name="Chen D."/>
            <person name="Collins M."/>
            <person name="Coulsen R."/>
            <person name="Davies R."/>
            <person name="Dyer P.S."/>
            <person name="Farman M."/>
            <person name="Fedorova N."/>
            <person name="Fedorova N."/>
            <person name="Feldblyum T.V."/>
            <person name="Fischer R."/>
            <person name="Fosker N."/>
            <person name="Fraser A."/>
            <person name="Garcia J.L."/>
            <person name="Garcia M.J."/>
            <person name="Goble A."/>
            <person name="Goldman G.H."/>
            <person name="Gomi K."/>
            <person name="Griffith-Jones S."/>
            <person name="Gwilliam R."/>
            <person name="Haas B."/>
            <person name="Haas H."/>
            <person name="Harris D."/>
            <person name="Horiuchi H."/>
            <person name="Huang J."/>
            <person name="Humphray S."/>
            <person name="Jimenez J."/>
            <person name="Keller N."/>
            <person name="Khouri H."/>
            <person name="Kitamoto K."/>
            <person name="Kobayashi T."/>
            <person name="Konzack S."/>
            <person name="Kulkarni R."/>
            <person name="Kumagai T."/>
            <person name="Lafon A."/>
            <person name="Latge J.P."/>
            <person name="Li W."/>
            <person name="Lord A."/>
            <person name="Lu C."/>
            <person name="Majoros W.H."/>
            <person name="May G.S."/>
            <person name="Miller B.L."/>
            <person name="Mohamoud Y."/>
            <person name="Molina M."/>
            <person name="Monod M."/>
            <person name="Mouyna I."/>
            <person name="Mulligan S."/>
            <person name="Murphy L."/>
            <person name="O'Neil S."/>
            <person name="Paulsen I."/>
            <person name="Penalva M.A."/>
            <person name="Pertea M."/>
            <person name="Price C."/>
            <person name="Pritchard B.L."/>
            <person name="Quail M.A."/>
            <person name="Rabbinowitsch E."/>
            <person name="Rawlins N."/>
            <person name="Rajandream M.A."/>
            <person name="Reichard U."/>
            <person name="Renauld H."/>
            <person name="Robson G.D."/>
            <person name="Rodriguez de Cordoba S."/>
            <person name="Rodriguez-Pena J.M."/>
            <person name="Ronning C.M."/>
            <person name="Rutter S."/>
            <person name="Salzberg S.L."/>
            <person name="Sanchez M."/>
            <person name="Sanchez-Ferrero J.C."/>
            <person name="Saunders D."/>
            <person name="Seeger K."/>
            <person name="Squares R."/>
            <person name="Squares S."/>
            <person name="Takeuchi M."/>
            <person name="Tekaia F."/>
            <person name="Turner G."/>
            <person name="Vazquez de Aldana C.R."/>
            <person name="Weidman J."/>
            <person name="White O."/>
            <person name="Woodward J."/>
            <person name="Yu J.H."/>
            <person name="Fraser C."/>
            <person name="Galagan J.E."/>
            <person name="Asai K."/>
            <person name="Machida M."/>
            <person name="Hall N."/>
            <person name="Barrell B."/>
            <person name="Denning D.W."/>
        </authorList>
    </citation>
    <scope>NUCLEOTIDE SEQUENCE [LARGE SCALE GENOMIC DNA]</scope>
    <source>
        <strain evidence="1 2">Af293</strain>
    </source>
</reference>
<dbReference type="RefSeq" id="XP_753663.1">
    <property type="nucleotide sequence ID" value="XM_748570.1"/>
</dbReference>
<protein>
    <submittedName>
        <fullName evidence="1">Uncharacterized protein</fullName>
    </submittedName>
</protein>